<evidence type="ECO:0000259" key="10">
    <source>
        <dbReference type="Pfam" id="PF00697"/>
    </source>
</evidence>
<evidence type="ECO:0000256" key="2">
    <source>
        <dbReference type="ARBA" id="ARBA00004664"/>
    </source>
</evidence>
<keyword evidence="7 9" id="KW-0057">Aromatic amino acid biosynthesis</keyword>
<keyword evidence="13" id="KW-1185">Reference proteome</keyword>
<evidence type="ECO:0000256" key="6">
    <source>
        <dbReference type="ARBA" id="ARBA00022822"/>
    </source>
</evidence>
<dbReference type="InterPro" id="IPR044643">
    <property type="entry name" value="TrpF_fam"/>
</dbReference>
<feature type="domain" description="N-(5'phosphoribosyl) anthranilate isomerase (PRAI)" evidence="10">
    <location>
        <begin position="7"/>
        <end position="211"/>
    </location>
</feature>
<accession>A0A1B0ZTP1</accession>
<protein>
    <recommendedName>
        <fullName evidence="4 9">N-(5'-phosphoribosyl)anthranilate isomerase</fullName>
        <shortName evidence="9">PRAI</shortName>
        <ecNumber evidence="3 9">5.3.1.24</ecNumber>
    </recommendedName>
</protein>
<evidence type="ECO:0000256" key="4">
    <source>
        <dbReference type="ARBA" id="ARBA00022272"/>
    </source>
</evidence>
<keyword evidence="6 9" id="KW-0822">Tryptophan biosynthesis</keyword>
<dbReference type="InterPro" id="IPR001240">
    <property type="entry name" value="PRAI_dom"/>
</dbReference>
<keyword evidence="8 9" id="KW-0413">Isomerase</keyword>
<dbReference type="RefSeq" id="WP_065272337.1">
    <property type="nucleotide sequence ID" value="NZ_CP015124.1"/>
</dbReference>
<dbReference type="Proteomes" id="UP000092565">
    <property type="component" value="Chromosome"/>
</dbReference>
<name>A0A1B0ZTP1_9RHOB</name>
<evidence type="ECO:0000256" key="8">
    <source>
        <dbReference type="ARBA" id="ARBA00023235"/>
    </source>
</evidence>
<dbReference type="PANTHER" id="PTHR42894">
    <property type="entry name" value="N-(5'-PHOSPHORIBOSYL)ANTHRANILATE ISOMERASE"/>
    <property type="match status" value="1"/>
</dbReference>
<dbReference type="InterPro" id="IPR013785">
    <property type="entry name" value="Aldolase_TIM"/>
</dbReference>
<dbReference type="EMBL" id="CP015124">
    <property type="protein sequence ID" value="ANP37526.1"/>
    <property type="molecule type" value="Genomic_DNA"/>
</dbReference>
<dbReference type="PATRIC" id="fig|60890.4.peg.2563"/>
<evidence type="ECO:0000256" key="1">
    <source>
        <dbReference type="ARBA" id="ARBA00001164"/>
    </source>
</evidence>
<organism evidence="11 13">
    <name type="scientific">Phaeobacter gallaeciensis</name>
    <dbReference type="NCBI Taxonomy" id="60890"/>
    <lineage>
        <taxon>Bacteria</taxon>
        <taxon>Pseudomonadati</taxon>
        <taxon>Pseudomonadota</taxon>
        <taxon>Alphaproteobacteria</taxon>
        <taxon>Rhodobacterales</taxon>
        <taxon>Roseobacteraceae</taxon>
        <taxon>Phaeobacter</taxon>
    </lineage>
</organism>
<dbReference type="CDD" id="cd00405">
    <property type="entry name" value="PRAI"/>
    <property type="match status" value="1"/>
</dbReference>
<dbReference type="Gene3D" id="3.20.20.70">
    <property type="entry name" value="Aldolase class I"/>
    <property type="match status" value="1"/>
</dbReference>
<evidence type="ECO:0000313" key="11">
    <source>
        <dbReference type="EMBL" id="ANP37526.1"/>
    </source>
</evidence>
<sequence>MAADIRVKVCGLSTPQDVDCVARAGAAYAGFVFFEKSPRNVSYETAATLAAAAPVGLCKVALTVNAGDAELDALTEAVPLDMLQLHGKETPQRVAEVKARYGLPVMKAIGVADAADLAQIDIYSDVADQLLIDAKPPKGADLPGGNGLAFDWRLLAGRKYWRKPWMLAGGLTPDNVAEAIRMTGARQVDVSSGVESAPGVKDADLIRAFVEHTTG</sequence>
<dbReference type="Pfam" id="PF00697">
    <property type="entry name" value="PRAI"/>
    <property type="match status" value="1"/>
</dbReference>
<dbReference type="InterPro" id="IPR011060">
    <property type="entry name" value="RibuloseP-bd_barrel"/>
</dbReference>
<comment type="similarity">
    <text evidence="9">Belongs to the TrpF family.</text>
</comment>
<evidence type="ECO:0000256" key="9">
    <source>
        <dbReference type="HAMAP-Rule" id="MF_00135"/>
    </source>
</evidence>
<proteinExistence type="inferred from homology"/>
<dbReference type="PANTHER" id="PTHR42894:SF1">
    <property type="entry name" value="N-(5'-PHOSPHORIBOSYL)ANTHRANILATE ISOMERASE"/>
    <property type="match status" value="1"/>
</dbReference>
<dbReference type="GO" id="GO:0004640">
    <property type="term" value="F:phosphoribosylanthranilate isomerase activity"/>
    <property type="evidence" value="ECO:0007669"/>
    <property type="project" value="UniProtKB-UniRule"/>
</dbReference>
<dbReference type="UniPathway" id="UPA00035">
    <property type="reaction ID" value="UER00042"/>
</dbReference>
<dbReference type="AlphaFoldDB" id="A0A1B0ZTP1"/>
<comment type="pathway">
    <text evidence="2 9">Amino-acid biosynthesis; L-tryptophan biosynthesis; L-tryptophan from chorismate: step 3/5.</text>
</comment>
<evidence type="ECO:0000256" key="3">
    <source>
        <dbReference type="ARBA" id="ARBA00012572"/>
    </source>
</evidence>
<dbReference type="OrthoDB" id="9796196at2"/>
<dbReference type="EC" id="5.3.1.24" evidence="3 9"/>
<evidence type="ECO:0000256" key="7">
    <source>
        <dbReference type="ARBA" id="ARBA00023141"/>
    </source>
</evidence>
<evidence type="ECO:0000313" key="12">
    <source>
        <dbReference type="EMBL" id="MDE4165916.1"/>
    </source>
</evidence>
<keyword evidence="5 9" id="KW-0028">Amino-acid biosynthesis</keyword>
<dbReference type="SUPFAM" id="SSF51366">
    <property type="entry name" value="Ribulose-phoshate binding barrel"/>
    <property type="match status" value="1"/>
</dbReference>
<reference evidence="12 14" key="2">
    <citation type="submission" date="2023-02" db="EMBL/GenBank/DDBJ databases">
        <title>Population genomics of bacteria associated with diatom.</title>
        <authorList>
            <person name="Xie J."/>
            <person name="Wang H."/>
        </authorList>
    </citation>
    <scope>NUCLEOTIDE SEQUENCE [LARGE SCALE GENOMIC DNA]</scope>
    <source>
        <strain evidence="12 14">PT47_8</strain>
    </source>
</reference>
<dbReference type="EMBL" id="JARCJK010000004">
    <property type="protein sequence ID" value="MDE4165916.1"/>
    <property type="molecule type" value="Genomic_DNA"/>
</dbReference>
<dbReference type="HAMAP" id="MF_00135">
    <property type="entry name" value="PRAI"/>
    <property type="match status" value="1"/>
</dbReference>
<gene>
    <name evidence="9 11" type="primary">trpF</name>
    <name evidence="11" type="ORF">JL2886_02637</name>
    <name evidence="12" type="ORF">PXK24_09450</name>
</gene>
<evidence type="ECO:0000256" key="5">
    <source>
        <dbReference type="ARBA" id="ARBA00022605"/>
    </source>
</evidence>
<reference evidence="11 13" key="1">
    <citation type="submission" date="2016-04" db="EMBL/GenBank/DDBJ databases">
        <authorList>
            <person name="Evans L.H."/>
            <person name="Alamgir A."/>
            <person name="Owens N."/>
            <person name="Weber N.D."/>
            <person name="Virtaneva K."/>
            <person name="Barbian K."/>
            <person name="Babar A."/>
            <person name="Rosenke K."/>
        </authorList>
    </citation>
    <scope>NUCLEOTIDE SEQUENCE [LARGE SCALE GENOMIC DNA]</scope>
    <source>
        <strain evidence="11 13">JL2886</strain>
    </source>
</reference>
<evidence type="ECO:0000313" key="13">
    <source>
        <dbReference type="Proteomes" id="UP000092565"/>
    </source>
</evidence>
<comment type="catalytic activity">
    <reaction evidence="1 9">
        <text>N-(5-phospho-beta-D-ribosyl)anthranilate = 1-(2-carboxyphenylamino)-1-deoxy-D-ribulose 5-phosphate</text>
        <dbReference type="Rhea" id="RHEA:21540"/>
        <dbReference type="ChEBI" id="CHEBI:18277"/>
        <dbReference type="ChEBI" id="CHEBI:58613"/>
        <dbReference type="EC" id="5.3.1.24"/>
    </reaction>
</comment>
<dbReference type="GO" id="GO:0000162">
    <property type="term" value="P:L-tryptophan biosynthetic process"/>
    <property type="evidence" value="ECO:0007669"/>
    <property type="project" value="UniProtKB-UniRule"/>
</dbReference>
<evidence type="ECO:0000313" key="14">
    <source>
        <dbReference type="Proteomes" id="UP001218364"/>
    </source>
</evidence>
<dbReference type="NCBIfam" id="NF002295">
    <property type="entry name" value="PRK01222.1-1"/>
    <property type="match status" value="1"/>
</dbReference>
<dbReference type="Proteomes" id="UP001218364">
    <property type="component" value="Unassembled WGS sequence"/>
</dbReference>